<dbReference type="InterPro" id="IPR000531">
    <property type="entry name" value="Beta-barrel_TonB"/>
</dbReference>
<dbReference type="EMBL" id="UGSJ01000001">
    <property type="protein sequence ID" value="SUA89195.1"/>
    <property type="molecule type" value="Genomic_DNA"/>
</dbReference>
<name>A0AAJ5CZ52_PANPU</name>
<evidence type="ECO:0000256" key="3">
    <source>
        <dbReference type="ARBA" id="ARBA00022448"/>
    </source>
</evidence>
<dbReference type="InterPro" id="IPR036942">
    <property type="entry name" value="Beta-barrel_TonB_sf"/>
</dbReference>
<evidence type="ECO:0000256" key="10">
    <source>
        <dbReference type="PROSITE-ProRule" id="PRU01360"/>
    </source>
</evidence>
<keyword evidence="7 10" id="KW-0472">Membrane</keyword>
<evidence type="ECO:0000256" key="7">
    <source>
        <dbReference type="ARBA" id="ARBA00023136"/>
    </source>
</evidence>
<dbReference type="InterPro" id="IPR037066">
    <property type="entry name" value="Plug_dom_sf"/>
</dbReference>
<dbReference type="InterPro" id="IPR012910">
    <property type="entry name" value="Plug_dom"/>
</dbReference>
<evidence type="ECO:0000256" key="2">
    <source>
        <dbReference type="ARBA" id="ARBA00009810"/>
    </source>
</evidence>
<dbReference type="GO" id="GO:0015891">
    <property type="term" value="P:siderophore transport"/>
    <property type="evidence" value="ECO:0007669"/>
    <property type="project" value="InterPro"/>
</dbReference>
<keyword evidence="4 10" id="KW-1134">Transmembrane beta strand</keyword>
<evidence type="ECO:0000313" key="16">
    <source>
        <dbReference type="Proteomes" id="UP000254589"/>
    </source>
</evidence>
<reference evidence="15 16" key="1">
    <citation type="submission" date="2018-06" db="EMBL/GenBank/DDBJ databases">
        <authorList>
            <consortium name="Pathogen Informatics"/>
            <person name="Doyle S."/>
        </authorList>
    </citation>
    <scope>NUCLEOTIDE SEQUENCE [LARGE SCALE GENOMIC DNA]</scope>
    <source>
        <strain evidence="15 16">NCTC13159</strain>
    </source>
</reference>
<accession>A0AAJ5CZ52</accession>
<dbReference type="GO" id="GO:0009279">
    <property type="term" value="C:cell outer membrane"/>
    <property type="evidence" value="ECO:0007669"/>
    <property type="project" value="UniProtKB-SubCell"/>
</dbReference>
<evidence type="ECO:0000256" key="5">
    <source>
        <dbReference type="ARBA" id="ARBA00022692"/>
    </source>
</evidence>
<evidence type="ECO:0000259" key="13">
    <source>
        <dbReference type="Pfam" id="PF00593"/>
    </source>
</evidence>
<dbReference type="Gene3D" id="2.40.170.20">
    <property type="entry name" value="TonB-dependent receptor, beta-barrel domain"/>
    <property type="match status" value="1"/>
</dbReference>
<dbReference type="InterPro" id="IPR039426">
    <property type="entry name" value="TonB-dep_rcpt-like"/>
</dbReference>
<dbReference type="AlphaFoldDB" id="A0AAJ5CZ52"/>
<keyword evidence="5 10" id="KW-0812">Transmembrane</keyword>
<dbReference type="RefSeq" id="WP_084072534.1">
    <property type="nucleotide sequence ID" value="NZ_CP010310.2"/>
</dbReference>
<evidence type="ECO:0000256" key="6">
    <source>
        <dbReference type="ARBA" id="ARBA00023077"/>
    </source>
</evidence>
<dbReference type="PANTHER" id="PTHR32552">
    <property type="entry name" value="FERRICHROME IRON RECEPTOR-RELATED"/>
    <property type="match status" value="1"/>
</dbReference>
<comment type="subcellular location">
    <subcellularLocation>
        <location evidence="1 10">Cell outer membrane</location>
        <topology evidence="1 10">Multi-pass membrane protein</topology>
    </subcellularLocation>
</comment>
<evidence type="ECO:0000256" key="11">
    <source>
        <dbReference type="RuleBase" id="RU003357"/>
    </source>
</evidence>
<dbReference type="Proteomes" id="UP000254589">
    <property type="component" value="Unassembled WGS sequence"/>
</dbReference>
<keyword evidence="6 11" id="KW-0798">TonB box</keyword>
<sequence>MTRSIFRLVRVLPMSSKNTTRSNVVSVGAPGAWRAVSLAAVVVAAGAMALPALAQTPAPTVSPSSASTTSTTPGASKADHDTDGAQATVLPITQVSAAADRDPAARGSVLGRIAPSVRDIPQTVTVVDEKLMAQQGANTIEDVLQKVPGITVQPYVLLTTAFYSRGFKLDAFEQDGVPVLMANTAAGPQDMTPYERVEIIRGSTGLFHGTGNPGGLVNLVHKRPGKTFVASAAVTLGSWDRYREEADIGGPLNASGSLRARVAVSDDRQRMYYDVGRQHATTVYGVAEADLSSTTMLRVGVQHQRTTSTPNLAGVPFSTRGGDLQLPRSTFLGSSWDTFDWTETRVFGTLEQQLGNGWAAKLSANYLDAGGDLKYGVAFGAIDPATRAGSQLTGAAYRFDNTQTGVDLQLDGPVRWFGREHHLLFGLQRLEATTQQRSASLNPSVNGKPVDIFRWDPNGVPEPGVGPFSSVTPTRTVQNGAYAMGRFRLAQPLTLVLGARVSWWDQHAPASTYRTGAKATPYGGVVFDLSENWSLYASYADIFQPQTALDAGNNLLKPITGESYEAGVKGQLFDGAMDVSLAVFRIRQKNRAQSDPSVPCVGATCRYVASGEVRSQGVEMQASGQITDAWNVFAGYTFNTTKYLTDATLQGQSFVDFAPRHLLRVWTNYDLPFDARRWSVGGGVDVQSETSATSNGIRLRQGGYAIVNLRAGYRYNKHVSAAFNLNNVFDRRYYQGLSNPSWNNHYGMPRSAMLTLRADY</sequence>
<feature type="region of interest" description="Disordered" evidence="12">
    <location>
        <begin position="56"/>
        <end position="83"/>
    </location>
</feature>
<comment type="caution">
    <text evidence="15">The sequence shown here is derived from an EMBL/GenBank/DDBJ whole genome shotgun (WGS) entry which is preliminary data.</text>
</comment>
<feature type="domain" description="TonB-dependent receptor plug" evidence="14">
    <location>
        <begin position="117"/>
        <end position="215"/>
    </location>
</feature>
<feature type="compositionally biased region" description="Low complexity" evidence="12">
    <location>
        <begin position="56"/>
        <end position="76"/>
    </location>
</feature>
<dbReference type="Gene3D" id="2.170.130.10">
    <property type="entry name" value="TonB-dependent receptor, plug domain"/>
    <property type="match status" value="1"/>
</dbReference>
<dbReference type="GO" id="GO:0038023">
    <property type="term" value="F:signaling receptor activity"/>
    <property type="evidence" value="ECO:0007669"/>
    <property type="project" value="InterPro"/>
</dbReference>
<evidence type="ECO:0000256" key="1">
    <source>
        <dbReference type="ARBA" id="ARBA00004571"/>
    </source>
</evidence>
<evidence type="ECO:0000256" key="9">
    <source>
        <dbReference type="ARBA" id="ARBA00023237"/>
    </source>
</evidence>
<evidence type="ECO:0000256" key="12">
    <source>
        <dbReference type="SAM" id="MobiDB-lite"/>
    </source>
</evidence>
<dbReference type="CDD" id="cd01347">
    <property type="entry name" value="ligand_gated_channel"/>
    <property type="match status" value="1"/>
</dbReference>
<keyword evidence="8 15" id="KW-0675">Receptor</keyword>
<keyword evidence="9 10" id="KW-0998">Cell outer membrane</keyword>
<evidence type="ECO:0000256" key="8">
    <source>
        <dbReference type="ARBA" id="ARBA00023170"/>
    </source>
</evidence>
<evidence type="ECO:0000313" key="15">
    <source>
        <dbReference type="EMBL" id="SUA89195.1"/>
    </source>
</evidence>
<keyword evidence="3 10" id="KW-0813">Transport</keyword>
<dbReference type="PROSITE" id="PS52016">
    <property type="entry name" value="TONB_DEPENDENT_REC_3"/>
    <property type="match status" value="1"/>
</dbReference>
<dbReference type="Pfam" id="PF07715">
    <property type="entry name" value="Plug"/>
    <property type="match status" value="1"/>
</dbReference>
<proteinExistence type="inferred from homology"/>
<comment type="similarity">
    <text evidence="2 10 11">Belongs to the TonB-dependent receptor family.</text>
</comment>
<protein>
    <submittedName>
        <fullName evidence="15">Fe(III)-pyochelin receptor</fullName>
    </submittedName>
</protein>
<dbReference type="GO" id="GO:0015344">
    <property type="term" value="F:siderophore uptake transmembrane transporter activity"/>
    <property type="evidence" value="ECO:0007669"/>
    <property type="project" value="TreeGrafter"/>
</dbReference>
<evidence type="ECO:0000259" key="14">
    <source>
        <dbReference type="Pfam" id="PF07715"/>
    </source>
</evidence>
<dbReference type="NCBIfam" id="TIGR01783">
    <property type="entry name" value="TonB-siderophor"/>
    <property type="match status" value="1"/>
</dbReference>
<dbReference type="PANTHER" id="PTHR32552:SF74">
    <property type="entry name" value="HYDROXAMATE SIDEROPHORE RECEPTOR FHUE"/>
    <property type="match status" value="1"/>
</dbReference>
<dbReference type="Pfam" id="PF00593">
    <property type="entry name" value="TonB_dep_Rec_b-barrel"/>
    <property type="match status" value="1"/>
</dbReference>
<dbReference type="InterPro" id="IPR010105">
    <property type="entry name" value="TonB_sidphr_rcpt"/>
</dbReference>
<evidence type="ECO:0000256" key="4">
    <source>
        <dbReference type="ARBA" id="ARBA00022452"/>
    </source>
</evidence>
<organism evidence="15 16">
    <name type="scientific">Pandoraea pulmonicola</name>
    <dbReference type="NCBI Taxonomy" id="93221"/>
    <lineage>
        <taxon>Bacteria</taxon>
        <taxon>Pseudomonadati</taxon>
        <taxon>Pseudomonadota</taxon>
        <taxon>Betaproteobacteria</taxon>
        <taxon>Burkholderiales</taxon>
        <taxon>Burkholderiaceae</taxon>
        <taxon>Pandoraea</taxon>
    </lineage>
</organism>
<feature type="domain" description="TonB-dependent receptor-like beta-barrel" evidence="13">
    <location>
        <begin position="299"/>
        <end position="728"/>
    </location>
</feature>
<gene>
    <name evidence="15" type="primary">fptA</name>
    <name evidence="15" type="ORF">NCTC13159_00657</name>
</gene>
<dbReference type="SUPFAM" id="SSF56935">
    <property type="entry name" value="Porins"/>
    <property type="match status" value="1"/>
</dbReference>